<evidence type="ECO:0000313" key="14">
    <source>
        <dbReference type="Proteomes" id="UP000005824"/>
    </source>
</evidence>
<keyword evidence="3" id="KW-0813">Transport</keyword>
<evidence type="ECO:0000256" key="11">
    <source>
        <dbReference type="RuleBase" id="RU362091"/>
    </source>
</evidence>
<dbReference type="eggNOG" id="COG0591">
    <property type="taxonomic scope" value="Bacteria"/>
</dbReference>
<dbReference type="AlphaFoldDB" id="B4D050"/>
<evidence type="ECO:0000256" key="9">
    <source>
        <dbReference type="ARBA" id="ARBA00023136"/>
    </source>
</evidence>
<keyword evidence="4" id="KW-1003">Cell membrane</keyword>
<feature type="transmembrane region" description="Helical" evidence="12">
    <location>
        <begin position="482"/>
        <end position="500"/>
    </location>
</feature>
<proteinExistence type="inferred from homology"/>
<dbReference type="InParanoid" id="B4D050"/>
<dbReference type="PROSITE" id="PS50283">
    <property type="entry name" value="NA_SOLUT_SYMP_3"/>
    <property type="match status" value="1"/>
</dbReference>
<keyword evidence="10" id="KW-0739">Sodium transport</keyword>
<evidence type="ECO:0000256" key="12">
    <source>
        <dbReference type="SAM" id="Phobius"/>
    </source>
</evidence>
<protein>
    <submittedName>
        <fullName evidence="13">Na+/solute symporter</fullName>
    </submittedName>
</protein>
<keyword evidence="7" id="KW-0915">Sodium</keyword>
<feature type="transmembrane region" description="Helical" evidence="12">
    <location>
        <begin position="376"/>
        <end position="398"/>
    </location>
</feature>
<feature type="transmembrane region" description="Helical" evidence="12">
    <location>
        <begin position="53"/>
        <end position="81"/>
    </location>
</feature>
<feature type="transmembrane region" description="Helical" evidence="12">
    <location>
        <begin position="120"/>
        <end position="142"/>
    </location>
</feature>
<dbReference type="Proteomes" id="UP000005824">
    <property type="component" value="Unassembled WGS sequence"/>
</dbReference>
<gene>
    <name evidence="13" type="ORF">CfE428DRAFT_2288</name>
</gene>
<keyword evidence="8" id="KW-0406">Ion transport</keyword>
<dbReference type="PANTHER" id="PTHR42985:SF47">
    <property type="entry name" value="INTEGRAL MEMBRANE TRANSPORT PROTEIN"/>
    <property type="match status" value="1"/>
</dbReference>
<dbReference type="RefSeq" id="WP_006979613.1">
    <property type="nucleotide sequence ID" value="NZ_ABVL01000005.1"/>
</dbReference>
<feature type="transmembrane region" description="Helical" evidence="12">
    <location>
        <begin position="93"/>
        <end position="113"/>
    </location>
</feature>
<dbReference type="InterPro" id="IPR038377">
    <property type="entry name" value="Na/Glc_symporter_sf"/>
</dbReference>
<feature type="transmembrane region" description="Helical" evidence="12">
    <location>
        <begin position="331"/>
        <end position="355"/>
    </location>
</feature>
<dbReference type="InterPro" id="IPR001734">
    <property type="entry name" value="Na/solute_symporter"/>
</dbReference>
<name>B4D050_9BACT</name>
<evidence type="ECO:0000256" key="2">
    <source>
        <dbReference type="ARBA" id="ARBA00006434"/>
    </source>
</evidence>
<dbReference type="Gene3D" id="1.20.1730.10">
    <property type="entry name" value="Sodium/glucose cotransporter"/>
    <property type="match status" value="1"/>
</dbReference>
<keyword evidence="9 12" id="KW-0472">Membrane</keyword>
<dbReference type="EMBL" id="ABVL01000005">
    <property type="protein sequence ID" value="EDY20364.1"/>
    <property type="molecule type" value="Genomic_DNA"/>
</dbReference>
<evidence type="ECO:0000256" key="10">
    <source>
        <dbReference type="ARBA" id="ARBA00023201"/>
    </source>
</evidence>
<evidence type="ECO:0000256" key="1">
    <source>
        <dbReference type="ARBA" id="ARBA00004651"/>
    </source>
</evidence>
<feature type="transmembrane region" description="Helical" evidence="12">
    <location>
        <begin position="276"/>
        <end position="301"/>
    </location>
</feature>
<feature type="transmembrane region" description="Helical" evidence="12">
    <location>
        <begin position="442"/>
        <end position="462"/>
    </location>
</feature>
<accession>B4D050</accession>
<evidence type="ECO:0000256" key="6">
    <source>
        <dbReference type="ARBA" id="ARBA00022989"/>
    </source>
</evidence>
<comment type="similarity">
    <text evidence="2 11">Belongs to the sodium:solute symporter (SSF) (TC 2.A.21) family.</text>
</comment>
<feature type="transmembrane region" description="Helical" evidence="12">
    <location>
        <begin position="6"/>
        <end position="25"/>
    </location>
</feature>
<sequence>MRNFTYGQLAIGTILARIIVAYLFIQRFYELRVVSIYEFLDARFGHTTKISSSLLFIVTRVLASGARMYVPAILLVVAWQLIRDVHPTPGQEVFLYVGAVGVLVLITAVYTTFGGIKAVVWTDLMQVVLMFGAMFYAMWMLWHAVGGWSVVTREVKTAPVDAEVVAARTQDFLNRSGGKLTEAEAREKATESVKEESEDVAKTALNFWDSGIERDPVKRAEIGIWGNIKKVLETEYTVFSAFLASVFVTMATHGTDQDMVQRMLTAPDVRRSRRSLILSGLADIPVALSFTLIGVLLWVYYHLPENAGRRPTTDYFVNFILRELPVGIRGVMAAGLFATAMGSLSTALNALATSFTRDFYVGLFRRGAGQYEQMVAARWSTAAFAVLLAAVGVGTAWVKLTHPEIRIIPIVLGSFGYTYGSLLGVFLVGMTTRTRGNCHGNLLAMLLGFLVVAVLSNLPNDVAKMFGTQMYTPPAWLPIIEFPWRIAFGTVVTFAVALCFRTDAAALKRIANNE</sequence>
<evidence type="ECO:0000256" key="7">
    <source>
        <dbReference type="ARBA" id="ARBA00023053"/>
    </source>
</evidence>
<evidence type="ECO:0000256" key="5">
    <source>
        <dbReference type="ARBA" id="ARBA00022692"/>
    </source>
</evidence>
<comment type="subcellular location">
    <subcellularLocation>
        <location evidence="1">Cell membrane</location>
        <topology evidence="1">Multi-pass membrane protein</topology>
    </subcellularLocation>
</comment>
<evidence type="ECO:0000256" key="3">
    <source>
        <dbReference type="ARBA" id="ARBA00022448"/>
    </source>
</evidence>
<dbReference type="GO" id="GO:0005886">
    <property type="term" value="C:plasma membrane"/>
    <property type="evidence" value="ECO:0007669"/>
    <property type="project" value="UniProtKB-SubCell"/>
</dbReference>
<dbReference type="GO" id="GO:0015293">
    <property type="term" value="F:symporter activity"/>
    <property type="evidence" value="ECO:0007669"/>
    <property type="project" value="TreeGrafter"/>
</dbReference>
<evidence type="ECO:0000313" key="13">
    <source>
        <dbReference type="EMBL" id="EDY20364.1"/>
    </source>
</evidence>
<dbReference type="GO" id="GO:0006814">
    <property type="term" value="P:sodium ion transport"/>
    <property type="evidence" value="ECO:0007669"/>
    <property type="project" value="UniProtKB-KW"/>
</dbReference>
<keyword evidence="5 12" id="KW-0812">Transmembrane</keyword>
<comment type="caution">
    <text evidence="13">The sequence shown here is derived from an EMBL/GenBank/DDBJ whole genome shotgun (WGS) entry which is preliminary data.</text>
</comment>
<dbReference type="Pfam" id="PF00474">
    <property type="entry name" value="SSF"/>
    <property type="match status" value="1"/>
</dbReference>
<reference evidence="13 14" key="1">
    <citation type="journal article" date="2011" name="J. Bacteriol.">
        <title>Genome sequence of Chthoniobacter flavus Ellin428, an aerobic heterotrophic soil bacterium.</title>
        <authorList>
            <person name="Kant R."/>
            <person name="van Passel M.W."/>
            <person name="Palva A."/>
            <person name="Lucas S."/>
            <person name="Lapidus A."/>
            <person name="Glavina Del Rio T."/>
            <person name="Dalin E."/>
            <person name="Tice H."/>
            <person name="Bruce D."/>
            <person name="Goodwin L."/>
            <person name="Pitluck S."/>
            <person name="Larimer F.W."/>
            <person name="Land M.L."/>
            <person name="Hauser L."/>
            <person name="Sangwan P."/>
            <person name="de Vos W.M."/>
            <person name="Janssen P.H."/>
            <person name="Smidt H."/>
        </authorList>
    </citation>
    <scope>NUCLEOTIDE SEQUENCE [LARGE SCALE GENOMIC DNA]</scope>
    <source>
        <strain evidence="13 14">Ellin428</strain>
    </source>
</reference>
<dbReference type="FunCoup" id="B4D050">
    <property type="interactions" value="289"/>
</dbReference>
<organism evidence="13 14">
    <name type="scientific">Chthoniobacter flavus Ellin428</name>
    <dbReference type="NCBI Taxonomy" id="497964"/>
    <lineage>
        <taxon>Bacteria</taxon>
        <taxon>Pseudomonadati</taxon>
        <taxon>Verrucomicrobiota</taxon>
        <taxon>Spartobacteria</taxon>
        <taxon>Chthoniobacterales</taxon>
        <taxon>Chthoniobacteraceae</taxon>
        <taxon>Chthoniobacter</taxon>
    </lineage>
</organism>
<feature type="transmembrane region" description="Helical" evidence="12">
    <location>
        <begin position="410"/>
        <end position="430"/>
    </location>
</feature>
<keyword evidence="14" id="KW-1185">Reference proteome</keyword>
<keyword evidence="6 12" id="KW-1133">Transmembrane helix</keyword>
<evidence type="ECO:0000256" key="4">
    <source>
        <dbReference type="ARBA" id="ARBA00022475"/>
    </source>
</evidence>
<dbReference type="InterPro" id="IPR051163">
    <property type="entry name" value="Sodium:Solute_Symporter_SSF"/>
</dbReference>
<dbReference type="STRING" id="497964.CfE428DRAFT_2288"/>
<dbReference type="PANTHER" id="PTHR42985">
    <property type="entry name" value="SODIUM-COUPLED MONOCARBOXYLATE TRANSPORTER"/>
    <property type="match status" value="1"/>
</dbReference>
<evidence type="ECO:0000256" key="8">
    <source>
        <dbReference type="ARBA" id="ARBA00023065"/>
    </source>
</evidence>